<dbReference type="HOGENOM" id="CLU_691918_0_0_3"/>
<dbReference type="Gene3D" id="2.120.10.30">
    <property type="entry name" value="TolB, C-terminal domain"/>
    <property type="match status" value="1"/>
</dbReference>
<accession>D3EPB0</accession>
<dbReference type="GO" id="GO:0000209">
    <property type="term" value="P:protein polyubiquitination"/>
    <property type="evidence" value="ECO:0007669"/>
    <property type="project" value="TreeGrafter"/>
</dbReference>
<keyword evidence="2" id="KW-1185">Reference proteome</keyword>
<proteinExistence type="predicted"/>
<dbReference type="GO" id="GO:0061630">
    <property type="term" value="F:ubiquitin protein ligase activity"/>
    <property type="evidence" value="ECO:0007669"/>
    <property type="project" value="TreeGrafter"/>
</dbReference>
<dbReference type="PANTHER" id="PTHR24104:SF25">
    <property type="entry name" value="PROTEIN LIN-41"/>
    <property type="match status" value="1"/>
</dbReference>
<sequence>MEFVSKINLTSSTNNKETFLDILNPKGAEIILGETISSSFISPVSPSPSTMFGPRGACLISEDGPLWVCDTGHHRLLGWKYRPEKDNQAADWVIGQPDFYHEGQNAKSNVQANTLNVPTGICHFEEGLIVADAWNHRVLIWHKMPSNNNAKADIVLGQNNFNENESNQGNLTTAANKMHWPYGVMYFQGRLFVADTGNRRILVWNKLPTKNGQPADYVLGQSNMNLRDENGGKDPNSSSLRWPHALTIWNNNLVVTDAGNNRIMIWDGIPTNSNTPCSFVLGQNNFRDTELNKGNYFPSSNSLSMPYGIAVIDKWLISADTANSRLIGWNNKPVIGQLAKGLTGQSDFKIKNENRFYGKSSRDSLNWPYGITTCKNTAVISDSGNNRILLWRL</sequence>
<dbReference type="PATRIC" id="fig|713887.8.peg.544"/>
<gene>
    <name evidence="1" type="ordered locus">UCYN_05860</name>
</gene>
<dbReference type="InterPro" id="IPR011042">
    <property type="entry name" value="6-blade_b-propeller_TolB-like"/>
</dbReference>
<reference evidence="1 2" key="1">
    <citation type="journal article" date="2010" name="Nature">
        <title>Metabolic streamlining in an open-ocean nitrogen-fixing cyanobacterium.</title>
        <authorList>
            <person name="Tripp H.J."/>
            <person name="Bench S.R."/>
            <person name="Turk K.A."/>
            <person name="Foster R.A."/>
            <person name="Desany B.A."/>
            <person name="Niazi F."/>
            <person name="Affourtit J.P."/>
            <person name="Zehr J.P."/>
        </authorList>
    </citation>
    <scope>NUCLEOTIDE SEQUENCE [LARGE SCALE GENOMIC DNA]</scope>
    <source>
        <strain evidence="2">ALOHA</strain>
    </source>
</reference>
<evidence type="ECO:0000313" key="1">
    <source>
        <dbReference type="EMBL" id="ADB95310.1"/>
    </source>
</evidence>
<organism evidence="2">
    <name type="scientific">Atelocyanobacterium thalassa (isolate ALOHA)</name>
    <dbReference type="NCBI Taxonomy" id="1453429"/>
    <lineage>
        <taxon>Bacteria</taxon>
        <taxon>Bacillati</taxon>
        <taxon>Cyanobacteriota</taxon>
        <taxon>Cyanophyceae</taxon>
        <taxon>Oscillatoriophycideae</taxon>
        <taxon>Chroococcales</taxon>
        <taxon>Aphanothecaceae</taxon>
        <taxon>Candidatus Atelocyanobacterium</taxon>
        <taxon>Candidatus Atelocyanobacterium thalassae</taxon>
    </lineage>
</organism>
<dbReference type="GO" id="GO:0043161">
    <property type="term" value="P:proteasome-mediated ubiquitin-dependent protein catabolic process"/>
    <property type="evidence" value="ECO:0007669"/>
    <property type="project" value="TreeGrafter"/>
</dbReference>
<dbReference type="OrthoDB" id="9811352at2"/>
<dbReference type="STRING" id="1453429.UCYN_05860"/>
<name>D3EPB0_ATETH</name>
<dbReference type="SUPFAM" id="SSF101898">
    <property type="entry name" value="NHL repeat"/>
    <property type="match status" value="1"/>
</dbReference>
<dbReference type="AlphaFoldDB" id="D3EPB0"/>
<evidence type="ECO:0000313" key="2">
    <source>
        <dbReference type="Proteomes" id="UP000001405"/>
    </source>
</evidence>
<dbReference type="GO" id="GO:0008270">
    <property type="term" value="F:zinc ion binding"/>
    <property type="evidence" value="ECO:0007669"/>
    <property type="project" value="UniProtKB-KW"/>
</dbReference>
<dbReference type="PANTHER" id="PTHR24104">
    <property type="entry name" value="E3 UBIQUITIN-PROTEIN LIGASE NHLRC1-RELATED"/>
    <property type="match status" value="1"/>
</dbReference>
<dbReference type="Proteomes" id="UP000001405">
    <property type="component" value="Chromosome"/>
</dbReference>
<dbReference type="InterPro" id="IPR050952">
    <property type="entry name" value="TRIM-NHL_E3_ligases"/>
</dbReference>
<dbReference type="KEGG" id="cyu:UCYN_05860"/>
<dbReference type="RefSeq" id="WP_012953974.1">
    <property type="nucleotide sequence ID" value="NC_013771.1"/>
</dbReference>
<dbReference type="EMBL" id="CP001842">
    <property type="protein sequence ID" value="ADB95310.1"/>
    <property type="molecule type" value="Genomic_DNA"/>
</dbReference>
<protein>
    <submittedName>
        <fullName evidence="1">NHL repeat protein</fullName>
    </submittedName>
</protein>